<evidence type="ECO:0000313" key="3">
    <source>
        <dbReference type="Proteomes" id="UP000799429"/>
    </source>
</evidence>
<reference evidence="2" key="1">
    <citation type="journal article" date="2020" name="Stud. Mycol.">
        <title>101 Dothideomycetes genomes: a test case for predicting lifestyles and emergence of pathogens.</title>
        <authorList>
            <person name="Haridas S."/>
            <person name="Albert R."/>
            <person name="Binder M."/>
            <person name="Bloem J."/>
            <person name="Labutti K."/>
            <person name="Salamov A."/>
            <person name="Andreopoulos B."/>
            <person name="Baker S."/>
            <person name="Barry K."/>
            <person name="Bills G."/>
            <person name="Bluhm B."/>
            <person name="Cannon C."/>
            <person name="Castanera R."/>
            <person name="Culley D."/>
            <person name="Daum C."/>
            <person name="Ezra D."/>
            <person name="Gonzalez J."/>
            <person name="Henrissat B."/>
            <person name="Kuo A."/>
            <person name="Liang C."/>
            <person name="Lipzen A."/>
            <person name="Lutzoni F."/>
            <person name="Magnuson J."/>
            <person name="Mondo S."/>
            <person name="Nolan M."/>
            <person name="Ohm R."/>
            <person name="Pangilinan J."/>
            <person name="Park H.-J."/>
            <person name="Ramirez L."/>
            <person name="Alfaro M."/>
            <person name="Sun H."/>
            <person name="Tritt A."/>
            <person name="Yoshinaga Y."/>
            <person name="Zwiers L.-H."/>
            <person name="Turgeon B."/>
            <person name="Goodwin S."/>
            <person name="Spatafora J."/>
            <person name="Crous P."/>
            <person name="Grigoriev I."/>
        </authorList>
    </citation>
    <scope>NUCLEOTIDE SEQUENCE</scope>
    <source>
        <strain evidence="2">CBS 101060</strain>
    </source>
</reference>
<keyword evidence="3" id="KW-1185">Reference proteome</keyword>
<sequence>MSVFRNEARARAHRLSRLARLSTPSVYICPSCRFVITRAWLSEFRTPSSPLLNQLRNDLKSAMKSKNTNQLSVLRAILADITNASKTSSPITSDLALLALLKKRISASRTAAEEFQQAGRSDLVEKEEGQIKILEGYAGSVHTVSEEEIKKAVEDAGQKLKTEGTKLEMGSLMKLITGIGGSLDGKPVEKKEVARVIKDYLAGNT</sequence>
<keyword evidence="1" id="KW-0496">Mitochondrion</keyword>
<protein>
    <recommendedName>
        <fullName evidence="1">Altered inheritance of mitochondria protein 41</fullName>
    </recommendedName>
</protein>
<dbReference type="GO" id="GO:0016884">
    <property type="term" value="F:carbon-nitrogen ligase activity, with glutamine as amido-N-donor"/>
    <property type="evidence" value="ECO:0007669"/>
    <property type="project" value="UniProtKB-UniRule"/>
</dbReference>
<dbReference type="InterPro" id="IPR019004">
    <property type="entry name" value="YqeY/Aim41"/>
</dbReference>
<dbReference type="Gene3D" id="1.10.1510.10">
    <property type="entry name" value="Uncharacterised protein YqeY/AIM41 PF09424, N-terminal domain"/>
    <property type="match status" value="1"/>
</dbReference>
<gene>
    <name evidence="1" type="primary">AIM41</name>
    <name evidence="2" type="ORF">M501DRAFT_1019256</name>
</gene>
<name>A0A9P4S4E7_9PEZI</name>
<comment type="similarity">
    <text evidence="1">Belongs to the AIM41 family.</text>
</comment>
<proteinExistence type="inferred from homology"/>
<dbReference type="InterPro" id="IPR003789">
    <property type="entry name" value="Asn/Gln_tRNA_amidoTrase-B-like"/>
</dbReference>
<dbReference type="Proteomes" id="UP000799429">
    <property type="component" value="Unassembled WGS sequence"/>
</dbReference>
<comment type="subcellular location">
    <subcellularLocation>
        <location evidence="1">Mitochondrion</location>
    </subcellularLocation>
</comment>
<dbReference type="PANTHER" id="PTHR28055:SF1">
    <property type="entry name" value="ALTERED INHERITANCE OF MITOCHONDRIA PROTEIN 41, MITOCHONDRIAL"/>
    <property type="match status" value="1"/>
</dbReference>
<accession>A0A9P4S4E7</accession>
<organism evidence="2 3">
    <name type="scientific">Patellaria atrata CBS 101060</name>
    <dbReference type="NCBI Taxonomy" id="1346257"/>
    <lineage>
        <taxon>Eukaryota</taxon>
        <taxon>Fungi</taxon>
        <taxon>Dikarya</taxon>
        <taxon>Ascomycota</taxon>
        <taxon>Pezizomycotina</taxon>
        <taxon>Dothideomycetes</taxon>
        <taxon>Dothideomycetes incertae sedis</taxon>
        <taxon>Patellariales</taxon>
        <taxon>Patellariaceae</taxon>
        <taxon>Patellaria</taxon>
    </lineage>
</organism>
<dbReference type="SUPFAM" id="SSF89095">
    <property type="entry name" value="GatB/YqeY motif"/>
    <property type="match status" value="1"/>
</dbReference>
<evidence type="ECO:0000256" key="1">
    <source>
        <dbReference type="RuleBase" id="RU365099"/>
    </source>
</evidence>
<dbReference type="InterPro" id="IPR042184">
    <property type="entry name" value="YqeY/Aim41_N"/>
</dbReference>
<evidence type="ECO:0000313" key="2">
    <source>
        <dbReference type="EMBL" id="KAF2836042.1"/>
    </source>
</evidence>
<comment type="caution">
    <text evidence="2">The sequence shown here is derived from an EMBL/GenBank/DDBJ whole genome shotgun (WGS) entry which is preliminary data.</text>
</comment>
<dbReference type="EMBL" id="MU006105">
    <property type="protein sequence ID" value="KAF2836042.1"/>
    <property type="molecule type" value="Genomic_DNA"/>
</dbReference>
<dbReference type="Pfam" id="PF09424">
    <property type="entry name" value="YqeY"/>
    <property type="match status" value="1"/>
</dbReference>
<dbReference type="AlphaFoldDB" id="A0A9P4S4E7"/>
<dbReference type="OrthoDB" id="538640at2759"/>
<dbReference type="PANTHER" id="PTHR28055">
    <property type="entry name" value="ALTERED INHERITANCE OF MITOCHONDRIA PROTEIN 41, MITOCHONDRIAL"/>
    <property type="match status" value="1"/>
</dbReference>
<dbReference type="GO" id="GO:0005739">
    <property type="term" value="C:mitochondrion"/>
    <property type="evidence" value="ECO:0007669"/>
    <property type="project" value="UniProtKB-SubCell"/>
</dbReference>